<dbReference type="AlphaFoldDB" id="A0A2Z6N310"/>
<reference evidence="2" key="1">
    <citation type="journal article" date="2017" name="Front. Plant Sci.">
        <title>Climate Clever Clovers: New Paradigm to Reduce the Environmental Footprint of Ruminants by Breeding Low Methanogenic Forages Utilizing Haplotype Variation.</title>
        <authorList>
            <person name="Kaur P."/>
            <person name="Appels R."/>
            <person name="Bayer P.E."/>
            <person name="Keeble-Gagnere G."/>
            <person name="Wang J."/>
            <person name="Hirakawa H."/>
            <person name="Shirasawa K."/>
            <person name="Vercoe P."/>
            <person name="Stefanova K."/>
            <person name="Durmic Z."/>
            <person name="Nichols P."/>
            <person name="Revell C."/>
            <person name="Isobe S.N."/>
            <person name="Edwards D."/>
            <person name="Erskine W."/>
        </authorList>
    </citation>
    <scope>NUCLEOTIDE SEQUENCE [LARGE SCALE GENOMIC DNA]</scope>
    <source>
        <strain evidence="2">cv. Daliak</strain>
    </source>
</reference>
<proteinExistence type="predicted"/>
<dbReference type="EMBL" id="DF973321">
    <property type="protein sequence ID" value="GAU25769.1"/>
    <property type="molecule type" value="Genomic_DNA"/>
</dbReference>
<name>A0A2Z6N310_TRISU</name>
<dbReference type="PANTHER" id="PTHR12377">
    <property type="entry name" value="CYTOSOLIC IRON-SULFUR ASSEMBLY COMPONENT 2B-RELATED"/>
    <property type="match status" value="1"/>
</dbReference>
<protein>
    <submittedName>
        <fullName evidence="1">Uncharacterized protein</fullName>
    </submittedName>
</protein>
<dbReference type="PANTHER" id="PTHR12377:SF0">
    <property type="entry name" value="CYTOSOLIC IRON-SULFUR ASSEMBLY COMPONENT 2B"/>
    <property type="match status" value="1"/>
</dbReference>
<gene>
    <name evidence="1" type="ORF">TSUD_222260</name>
</gene>
<organism evidence="1 2">
    <name type="scientific">Trifolium subterraneum</name>
    <name type="common">Subterranean clover</name>
    <dbReference type="NCBI Taxonomy" id="3900"/>
    <lineage>
        <taxon>Eukaryota</taxon>
        <taxon>Viridiplantae</taxon>
        <taxon>Streptophyta</taxon>
        <taxon>Embryophyta</taxon>
        <taxon>Tracheophyta</taxon>
        <taxon>Spermatophyta</taxon>
        <taxon>Magnoliopsida</taxon>
        <taxon>eudicotyledons</taxon>
        <taxon>Gunneridae</taxon>
        <taxon>Pentapetalae</taxon>
        <taxon>rosids</taxon>
        <taxon>fabids</taxon>
        <taxon>Fabales</taxon>
        <taxon>Fabaceae</taxon>
        <taxon>Papilionoideae</taxon>
        <taxon>50 kb inversion clade</taxon>
        <taxon>NPAAA clade</taxon>
        <taxon>Hologalegina</taxon>
        <taxon>IRL clade</taxon>
        <taxon>Trifolieae</taxon>
        <taxon>Trifolium</taxon>
    </lineage>
</organism>
<evidence type="ECO:0000313" key="1">
    <source>
        <dbReference type="EMBL" id="GAU25769.1"/>
    </source>
</evidence>
<accession>A0A2Z6N310</accession>
<dbReference type="InterPro" id="IPR039796">
    <property type="entry name" value="MIP18"/>
</dbReference>
<feature type="non-terminal residue" evidence="1">
    <location>
        <position position="66"/>
    </location>
</feature>
<dbReference type="Gene3D" id="6.10.250.1280">
    <property type="match status" value="1"/>
</dbReference>
<dbReference type="OrthoDB" id="2746at2759"/>
<dbReference type="Proteomes" id="UP000242715">
    <property type="component" value="Unassembled WGS sequence"/>
</dbReference>
<sequence>MKDSTELRNPYAVDIRVAPGSHATEAAVNKQLNDKERVAAALENPNLVDMIAEDIFVMQSVPTTLI</sequence>
<dbReference type="GO" id="GO:0051604">
    <property type="term" value="P:protein maturation"/>
    <property type="evidence" value="ECO:0007669"/>
    <property type="project" value="InterPro"/>
</dbReference>
<evidence type="ECO:0000313" key="2">
    <source>
        <dbReference type="Proteomes" id="UP000242715"/>
    </source>
</evidence>
<keyword evidence="2" id="KW-1185">Reference proteome</keyword>